<dbReference type="Pfam" id="PF12874">
    <property type="entry name" value="zf-met"/>
    <property type="match status" value="1"/>
</dbReference>
<dbReference type="Gene3D" id="2.60.40.2690">
    <property type="match status" value="1"/>
</dbReference>
<keyword evidence="9" id="KW-0539">Nucleus</keyword>
<evidence type="ECO:0000259" key="11">
    <source>
        <dbReference type="PROSITE" id="PS50171"/>
    </source>
</evidence>
<dbReference type="InterPro" id="IPR013087">
    <property type="entry name" value="Znf_C2H2_type"/>
</dbReference>
<evidence type="ECO:0000256" key="1">
    <source>
        <dbReference type="ARBA" id="ARBA00004123"/>
    </source>
</evidence>
<organism evidence="12 13">
    <name type="scientific">Blattamonas nauphoetae</name>
    <dbReference type="NCBI Taxonomy" id="2049346"/>
    <lineage>
        <taxon>Eukaryota</taxon>
        <taxon>Metamonada</taxon>
        <taxon>Preaxostyla</taxon>
        <taxon>Oxymonadida</taxon>
        <taxon>Blattamonas</taxon>
    </lineage>
</organism>
<dbReference type="EMBL" id="JARBJD010000002">
    <property type="protein sequence ID" value="KAK2964407.1"/>
    <property type="molecule type" value="Genomic_DNA"/>
</dbReference>
<feature type="region of interest" description="Disordered" evidence="10">
    <location>
        <begin position="74"/>
        <end position="109"/>
    </location>
</feature>
<evidence type="ECO:0000256" key="7">
    <source>
        <dbReference type="ARBA" id="ARBA00022833"/>
    </source>
</evidence>
<dbReference type="Proteomes" id="UP001281761">
    <property type="component" value="Unassembled WGS sequence"/>
</dbReference>
<dbReference type="PROSITE" id="PS50171">
    <property type="entry name" value="ZF_MATRIN"/>
    <property type="match status" value="1"/>
</dbReference>
<dbReference type="PANTHER" id="PTHR23205:SF0">
    <property type="entry name" value="SPLICING FACTOR 3A SUBUNIT 2"/>
    <property type="match status" value="1"/>
</dbReference>
<evidence type="ECO:0000256" key="9">
    <source>
        <dbReference type="ARBA" id="ARBA00023242"/>
    </source>
</evidence>
<evidence type="ECO:0000256" key="3">
    <source>
        <dbReference type="ARBA" id="ARBA00022664"/>
    </source>
</evidence>
<evidence type="ECO:0000256" key="2">
    <source>
        <dbReference type="ARBA" id="ARBA00008995"/>
    </source>
</evidence>
<proteinExistence type="inferred from homology"/>
<protein>
    <submittedName>
        <fullName evidence="12">Splicing factor 3A subunit 2</fullName>
    </submittedName>
</protein>
<feature type="region of interest" description="Disordered" evidence="10">
    <location>
        <begin position="1"/>
        <end position="26"/>
    </location>
</feature>
<feature type="compositionally biased region" description="Polar residues" evidence="10">
    <location>
        <begin position="86"/>
        <end position="102"/>
    </location>
</feature>
<keyword evidence="13" id="KW-1185">Reference proteome</keyword>
<sequence length="222" mass="26105">MLDRENWGGKTGSGGPASQEQQNLDRKERLRKLVTESVDLSKDPYFMRNYLGQFECRLCLTQHRNEANYLAHTQGKRHQENLAKRSYQQSKDQQIFPTQQAQVDKPKKKAMMTPEYRIYKTKDPATKHYTLKIEIEYRDIAEGIQPRYRIMSSYEQKVEPVDSRYQYLVFAAHPYDTIAIKIPNYEIERKDANPSFSMGDDKIFTFTISFSTPKNFPSQTPR</sequence>
<dbReference type="InterPro" id="IPR036236">
    <property type="entry name" value="Znf_C2H2_sf"/>
</dbReference>
<keyword evidence="4" id="KW-0479">Metal-binding</keyword>
<evidence type="ECO:0000313" key="12">
    <source>
        <dbReference type="EMBL" id="KAK2964407.1"/>
    </source>
</evidence>
<feature type="domain" description="Matrin-type" evidence="11">
    <location>
        <begin position="54"/>
        <end position="84"/>
    </location>
</feature>
<evidence type="ECO:0000256" key="10">
    <source>
        <dbReference type="SAM" id="MobiDB-lite"/>
    </source>
</evidence>
<evidence type="ECO:0000256" key="5">
    <source>
        <dbReference type="ARBA" id="ARBA00022728"/>
    </source>
</evidence>
<accession>A0ABQ9YKY0</accession>
<comment type="similarity">
    <text evidence="2">Belongs to the SF3A2 family.</text>
</comment>
<comment type="subcellular location">
    <subcellularLocation>
        <location evidence="1">Nucleus</location>
    </subcellularLocation>
</comment>
<dbReference type="SMART" id="SM01050">
    <property type="entry name" value="CactinC_cactus"/>
    <property type="match status" value="1"/>
</dbReference>
<dbReference type="InterPro" id="IPR003604">
    <property type="entry name" value="Matrin/U1-like-C_Znf_C2H2"/>
</dbReference>
<dbReference type="InterPro" id="IPR052092">
    <property type="entry name" value="SF3A2"/>
</dbReference>
<reference evidence="12 13" key="1">
    <citation type="journal article" date="2022" name="bioRxiv">
        <title>Genomics of Preaxostyla Flagellates Illuminates Evolutionary Transitions and the Path Towards Mitochondrial Loss.</title>
        <authorList>
            <person name="Novak L.V.F."/>
            <person name="Treitli S.C."/>
            <person name="Pyrih J."/>
            <person name="Halakuc P."/>
            <person name="Pipaliya S.V."/>
            <person name="Vacek V."/>
            <person name="Brzon O."/>
            <person name="Soukal P."/>
            <person name="Eme L."/>
            <person name="Dacks J.B."/>
            <person name="Karnkowska A."/>
            <person name="Elias M."/>
            <person name="Hampl V."/>
        </authorList>
    </citation>
    <scope>NUCLEOTIDE SEQUENCE [LARGE SCALE GENOMIC DNA]</scope>
    <source>
        <strain evidence="12">NAU3</strain>
        <tissue evidence="12">Gut</tissue>
    </source>
</reference>
<evidence type="ECO:0000256" key="6">
    <source>
        <dbReference type="ARBA" id="ARBA00022771"/>
    </source>
</evidence>
<keyword evidence="7" id="KW-0862">Zinc</keyword>
<evidence type="ECO:0000313" key="13">
    <source>
        <dbReference type="Proteomes" id="UP001281761"/>
    </source>
</evidence>
<dbReference type="InterPro" id="IPR000690">
    <property type="entry name" value="Matrin/U1-C_Znf_C2H2"/>
</dbReference>
<evidence type="ECO:0000256" key="8">
    <source>
        <dbReference type="ARBA" id="ARBA00023187"/>
    </source>
</evidence>
<keyword evidence="8" id="KW-0508">mRNA splicing</keyword>
<keyword evidence="3" id="KW-0507">mRNA processing</keyword>
<dbReference type="PANTHER" id="PTHR23205">
    <property type="entry name" value="SPLICING FACTOR 3A SUBUNIT 2"/>
    <property type="match status" value="1"/>
</dbReference>
<name>A0ABQ9YKY0_9EUKA</name>
<dbReference type="Pfam" id="PF16835">
    <property type="entry name" value="SF3A2"/>
    <property type="match status" value="1"/>
</dbReference>
<evidence type="ECO:0000256" key="4">
    <source>
        <dbReference type="ARBA" id="ARBA00022723"/>
    </source>
</evidence>
<gene>
    <name evidence="12" type="ORF">BLNAU_323</name>
</gene>
<dbReference type="SMART" id="SM00451">
    <property type="entry name" value="ZnF_U1"/>
    <property type="match status" value="1"/>
</dbReference>
<dbReference type="InterPro" id="IPR031781">
    <property type="entry name" value="SF3A2_dom"/>
</dbReference>
<dbReference type="SUPFAM" id="SSF57667">
    <property type="entry name" value="beta-beta-alpha zinc fingers"/>
    <property type="match status" value="1"/>
</dbReference>
<comment type="caution">
    <text evidence="12">The sequence shown here is derived from an EMBL/GenBank/DDBJ whole genome shotgun (WGS) entry which is preliminary data.</text>
</comment>
<keyword evidence="5" id="KW-0747">Spliceosome</keyword>
<keyword evidence="6" id="KW-0863">Zinc-finger</keyword>